<accession>A0AAV4Q8Q3</accession>
<gene>
    <name evidence="2" type="ORF">CEXT_245581</name>
</gene>
<keyword evidence="3" id="KW-1185">Reference proteome</keyword>
<organism evidence="2 3">
    <name type="scientific">Caerostris extrusa</name>
    <name type="common">Bark spider</name>
    <name type="synonym">Caerostris bankana</name>
    <dbReference type="NCBI Taxonomy" id="172846"/>
    <lineage>
        <taxon>Eukaryota</taxon>
        <taxon>Metazoa</taxon>
        <taxon>Ecdysozoa</taxon>
        <taxon>Arthropoda</taxon>
        <taxon>Chelicerata</taxon>
        <taxon>Arachnida</taxon>
        <taxon>Araneae</taxon>
        <taxon>Araneomorphae</taxon>
        <taxon>Entelegynae</taxon>
        <taxon>Araneoidea</taxon>
        <taxon>Araneidae</taxon>
        <taxon>Caerostris</taxon>
    </lineage>
</organism>
<name>A0AAV4Q8Q3_CAEEX</name>
<comment type="caution">
    <text evidence="2">The sequence shown here is derived from an EMBL/GenBank/DDBJ whole genome shotgun (WGS) entry which is preliminary data.</text>
</comment>
<dbReference type="Proteomes" id="UP001054945">
    <property type="component" value="Unassembled WGS sequence"/>
</dbReference>
<reference evidence="2 3" key="1">
    <citation type="submission" date="2021-06" db="EMBL/GenBank/DDBJ databases">
        <title>Caerostris extrusa draft genome.</title>
        <authorList>
            <person name="Kono N."/>
            <person name="Arakawa K."/>
        </authorList>
    </citation>
    <scope>NUCLEOTIDE SEQUENCE [LARGE SCALE GENOMIC DNA]</scope>
</reference>
<evidence type="ECO:0000313" key="2">
    <source>
        <dbReference type="EMBL" id="GIY05779.1"/>
    </source>
</evidence>
<proteinExistence type="predicted"/>
<sequence>MGDALLENNRRADRKEREKQARIDACRSVQIETNARPLKKCLVGPAETSLALLGLPRVHHLVATRPTPSPSSHLNSKRHTTEI</sequence>
<dbReference type="EMBL" id="BPLR01005878">
    <property type="protein sequence ID" value="GIY05779.1"/>
    <property type="molecule type" value="Genomic_DNA"/>
</dbReference>
<feature type="region of interest" description="Disordered" evidence="1">
    <location>
        <begin position="1"/>
        <end position="20"/>
    </location>
</feature>
<feature type="region of interest" description="Disordered" evidence="1">
    <location>
        <begin position="63"/>
        <end position="83"/>
    </location>
</feature>
<evidence type="ECO:0000256" key="1">
    <source>
        <dbReference type="SAM" id="MobiDB-lite"/>
    </source>
</evidence>
<evidence type="ECO:0000313" key="3">
    <source>
        <dbReference type="Proteomes" id="UP001054945"/>
    </source>
</evidence>
<protein>
    <submittedName>
        <fullName evidence="2">Uncharacterized protein</fullName>
    </submittedName>
</protein>
<dbReference type="AlphaFoldDB" id="A0AAV4Q8Q3"/>
<feature type="compositionally biased region" description="Basic and acidic residues" evidence="1">
    <location>
        <begin position="8"/>
        <end position="20"/>
    </location>
</feature>